<accession>A0A154PMH7</accession>
<evidence type="ECO:0000313" key="1">
    <source>
        <dbReference type="EMBL" id="KZC13091.1"/>
    </source>
</evidence>
<keyword evidence="2" id="KW-1185">Reference proteome</keyword>
<sequence length="61" mass="6462">MYSSHTGMGTTPRGKLTSAGSVHAATRQCMYACVNVDLVTVKFSTVSGVARFPARKPTNVD</sequence>
<reference evidence="1 2" key="1">
    <citation type="submission" date="2015-07" db="EMBL/GenBank/DDBJ databases">
        <title>The genome of Dufourea novaeangliae.</title>
        <authorList>
            <person name="Pan H."/>
            <person name="Kapheim K."/>
        </authorList>
    </citation>
    <scope>NUCLEOTIDE SEQUENCE [LARGE SCALE GENOMIC DNA]</scope>
    <source>
        <strain evidence="1">0120121106</strain>
        <tissue evidence="1">Whole body</tissue>
    </source>
</reference>
<organism evidence="1 2">
    <name type="scientific">Dufourea novaeangliae</name>
    <name type="common">Sweat bee</name>
    <dbReference type="NCBI Taxonomy" id="178035"/>
    <lineage>
        <taxon>Eukaryota</taxon>
        <taxon>Metazoa</taxon>
        <taxon>Ecdysozoa</taxon>
        <taxon>Arthropoda</taxon>
        <taxon>Hexapoda</taxon>
        <taxon>Insecta</taxon>
        <taxon>Pterygota</taxon>
        <taxon>Neoptera</taxon>
        <taxon>Endopterygota</taxon>
        <taxon>Hymenoptera</taxon>
        <taxon>Apocrita</taxon>
        <taxon>Aculeata</taxon>
        <taxon>Apoidea</taxon>
        <taxon>Anthophila</taxon>
        <taxon>Halictidae</taxon>
        <taxon>Rophitinae</taxon>
        <taxon>Dufourea</taxon>
    </lineage>
</organism>
<dbReference type="Proteomes" id="UP000076502">
    <property type="component" value="Unassembled WGS sequence"/>
</dbReference>
<evidence type="ECO:0000313" key="2">
    <source>
        <dbReference type="Proteomes" id="UP000076502"/>
    </source>
</evidence>
<proteinExistence type="predicted"/>
<name>A0A154PMH7_DUFNO</name>
<gene>
    <name evidence="1" type="ORF">WN55_05496</name>
</gene>
<protein>
    <submittedName>
        <fullName evidence="1">Uncharacterized protein</fullName>
    </submittedName>
</protein>
<dbReference type="EMBL" id="KQ434980">
    <property type="protein sequence ID" value="KZC13091.1"/>
    <property type="molecule type" value="Genomic_DNA"/>
</dbReference>
<dbReference type="AlphaFoldDB" id="A0A154PMH7"/>